<dbReference type="Pfam" id="PF03466">
    <property type="entry name" value="LysR_substrate"/>
    <property type="match status" value="1"/>
</dbReference>
<dbReference type="PRINTS" id="PR00039">
    <property type="entry name" value="HTHLYSR"/>
</dbReference>
<dbReference type="OrthoDB" id="9786526at2"/>
<dbReference type="InterPro" id="IPR000847">
    <property type="entry name" value="LysR_HTH_N"/>
</dbReference>
<keyword evidence="4" id="KW-0804">Transcription</keyword>
<dbReference type="PROSITE" id="PS50931">
    <property type="entry name" value="HTH_LYSR"/>
    <property type="match status" value="1"/>
</dbReference>
<dbReference type="InterPro" id="IPR005119">
    <property type="entry name" value="LysR_subst-bd"/>
</dbReference>
<dbReference type="PANTHER" id="PTHR30126:SF21">
    <property type="entry name" value="TRANSCRIPTIONAL REGULATOR-RELATED"/>
    <property type="match status" value="1"/>
</dbReference>
<reference evidence="7" key="1">
    <citation type="submission" date="2018-09" db="EMBL/GenBank/DDBJ databases">
        <authorList>
            <person name="Zhu H."/>
        </authorList>
    </citation>
    <scope>NUCLEOTIDE SEQUENCE [LARGE SCALE GENOMIC DNA]</scope>
    <source>
        <strain evidence="7">K2W31S-8</strain>
    </source>
</reference>
<evidence type="ECO:0000259" key="5">
    <source>
        <dbReference type="PROSITE" id="PS50931"/>
    </source>
</evidence>
<dbReference type="GO" id="GO:0003700">
    <property type="term" value="F:DNA-binding transcription factor activity"/>
    <property type="evidence" value="ECO:0007669"/>
    <property type="project" value="InterPro"/>
</dbReference>
<evidence type="ECO:0000256" key="2">
    <source>
        <dbReference type="ARBA" id="ARBA00023015"/>
    </source>
</evidence>
<dbReference type="InterPro" id="IPR036390">
    <property type="entry name" value="WH_DNA-bd_sf"/>
</dbReference>
<keyword evidence="3" id="KW-0238">DNA-binding</keyword>
<proteinExistence type="inferred from homology"/>
<dbReference type="SUPFAM" id="SSF46785">
    <property type="entry name" value="Winged helix' DNA-binding domain"/>
    <property type="match status" value="1"/>
</dbReference>
<feature type="domain" description="HTH lysR-type" evidence="5">
    <location>
        <begin position="1"/>
        <end position="58"/>
    </location>
</feature>
<organism evidence="6 7">
    <name type="scientific">Pseudomonas cavernae</name>
    <dbReference type="NCBI Taxonomy" id="2320867"/>
    <lineage>
        <taxon>Bacteria</taxon>
        <taxon>Pseudomonadati</taxon>
        <taxon>Pseudomonadota</taxon>
        <taxon>Gammaproteobacteria</taxon>
        <taxon>Pseudomonadales</taxon>
        <taxon>Pseudomonadaceae</taxon>
        <taxon>Pseudomonas</taxon>
    </lineage>
</organism>
<evidence type="ECO:0000313" key="6">
    <source>
        <dbReference type="EMBL" id="AYC32416.1"/>
    </source>
</evidence>
<dbReference type="Gene3D" id="1.10.10.10">
    <property type="entry name" value="Winged helix-like DNA-binding domain superfamily/Winged helix DNA-binding domain"/>
    <property type="match status" value="1"/>
</dbReference>
<evidence type="ECO:0000256" key="4">
    <source>
        <dbReference type="ARBA" id="ARBA00023163"/>
    </source>
</evidence>
<comment type="similarity">
    <text evidence="1">Belongs to the LysR transcriptional regulatory family.</text>
</comment>
<evidence type="ECO:0000256" key="1">
    <source>
        <dbReference type="ARBA" id="ARBA00009437"/>
    </source>
</evidence>
<dbReference type="Proteomes" id="UP000265560">
    <property type="component" value="Chromosome"/>
</dbReference>
<dbReference type="Pfam" id="PF00126">
    <property type="entry name" value="HTH_1"/>
    <property type="match status" value="1"/>
</dbReference>
<accession>A0A385Z062</accession>
<dbReference type="GO" id="GO:0000976">
    <property type="term" value="F:transcription cis-regulatory region binding"/>
    <property type="evidence" value="ECO:0007669"/>
    <property type="project" value="TreeGrafter"/>
</dbReference>
<dbReference type="EMBL" id="CP032419">
    <property type="protein sequence ID" value="AYC32416.1"/>
    <property type="molecule type" value="Genomic_DNA"/>
</dbReference>
<dbReference type="PANTHER" id="PTHR30126">
    <property type="entry name" value="HTH-TYPE TRANSCRIPTIONAL REGULATOR"/>
    <property type="match status" value="1"/>
</dbReference>
<keyword evidence="7" id="KW-1185">Reference proteome</keyword>
<dbReference type="Gene3D" id="3.40.190.10">
    <property type="entry name" value="Periplasmic binding protein-like II"/>
    <property type="match status" value="2"/>
</dbReference>
<dbReference type="InterPro" id="IPR036388">
    <property type="entry name" value="WH-like_DNA-bd_sf"/>
</dbReference>
<dbReference type="KEGG" id="pcav:D3880_08510"/>
<evidence type="ECO:0000313" key="7">
    <source>
        <dbReference type="Proteomes" id="UP000265560"/>
    </source>
</evidence>
<gene>
    <name evidence="6" type="ORF">D3880_08510</name>
</gene>
<keyword evidence="2" id="KW-0805">Transcription regulation</keyword>
<dbReference type="AlphaFoldDB" id="A0A385Z062"/>
<protein>
    <submittedName>
        <fullName evidence="6">LysR family transcriptional regulator</fullName>
    </submittedName>
</protein>
<dbReference type="FunFam" id="1.10.10.10:FF:000001">
    <property type="entry name" value="LysR family transcriptional regulator"/>
    <property type="match status" value="1"/>
</dbReference>
<dbReference type="RefSeq" id="WP_119893037.1">
    <property type="nucleotide sequence ID" value="NZ_CP032419.1"/>
</dbReference>
<evidence type="ECO:0000256" key="3">
    <source>
        <dbReference type="ARBA" id="ARBA00023125"/>
    </source>
</evidence>
<dbReference type="SUPFAM" id="SSF53850">
    <property type="entry name" value="Periplasmic binding protein-like II"/>
    <property type="match status" value="1"/>
</dbReference>
<sequence>MDTELARTFLTVIAAGNFRNAASRLFVTQSTVSARIAALEEQLGCSLFVRNKAGTALTPAGRSFQPYATTLVRTVERARHDIGVAMGFRASVTIGGRFGLWDDLLFVCLPRIRSAVPDIAIRAEMAFEDELIQGLVEGRTNIGVMYTPQSRPGLVVEPLLDEQLVYVTTSDDSPDPPGENYVYIDWGPEFASKHSAAFPDFLGPGLSANIGWLGLTHILAYGGSGYFPLRLVKNELTARRLHRHPGAPDFLLPAYLVYPADPPPETLGLVLKIVREVTAEILHQRA</sequence>
<name>A0A385Z062_9PSED</name>